<name>A0A011AE25_9ACTN</name>
<dbReference type="InterPro" id="IPR019692">
    <property type="entry name" value="CFP-6_PH"/>
</dbReference>
<protein>
    <recommendedName>
        <fullName evidence="2">Low molecular weight protein antigen 6 PH domain-containing protein</fullName>
    </recommendedName>
</protein>
<evidence type="ECO:0000313" key="3">
    <source>
        <dbReference type="EMBL" id="EXG80271.1"/>
    </source>
</evidence>
<dbReference type="EMBL" id="JFBT01000001">
    <property type="protein sequence ID" value="EXG80271.1"/>
    <property type="molecule type" value="Genomic_DNA"/>
</dbReference>
<comment type="caution">
    <text evidence="3">The sequence shown here is derived from an EMBL/GenBank/DDBJ whole genome shotgun (WGS) entry which is preliminary data.</text>
</comment>
<dbReference type="Pfam" id="PF10756">
    <property type="entry name" value="bPH_6"/>
    <property type="match status" value="1"/>
</dbReference>
<gene>
    <name evidence="3" type="ORF">CryarDRAFT_1337</name>
</gene>
<evidence type="ECO:0000256" key="1">
    <source>
        <dbReference type="SAM" id="Phobius"/>
    </source>
</evidence>
<dbReference type="HOGENOM" id="CLU_1674987_0_0_11"/>
<evidence type="ECO:0000259" key="2">
    <source>
        <dbReference type="Pfam" id="PF10756"/>
    </source>
</evidence>
<keyword evidence="1" id="KW-0812">Transmembrane</keyword>
<organism evidence="3 4">
    <name type="scientific">Cryptosporangium arvum DSM 44712</name>
    <dbReference type="NCBI Taxonomy" id="927661"/>
    <lineage>
        <taxon>Bacteria</taxon>
        <taxon>Bacillati</taxon>
        <taxon>Actinomycetota</taxon>
        <taxon>Actinomycetes</taxon>
        <taxon>Cryptosporangiales</taxon>
        <taxon>Cryptosporangiaceae</taxon>
        <taxon>Cryptosporangium</taxon>
    </lineage>
</organism>
<dbReference type="Proteomes" id="UP000021053">
    <property type="component" value="Unassembled WGS sequence"/>
</dbReference>
<dbReference type="PROSITE" id="PS51257">
    <property type="entry name" value="PROKAR_LIPOPROTEIN"/>
    <property type="match status" value="1"/>
</dbReference>
<evidence type="ECO:0000313" key="4">
    <source>
        <dbReference type="Proteomes" id="UP000021053"/>
    </source>
</evidence>
<dbReference type="AlphaFoldDB" id="A0A011AE25"/>
<feature type="transmembrane region" description="Helical" evidence="1">
    <location>
        <begin position="43"/>
        <end position="63"/>
    </location>
</feature>
<keyword evidence="1" id="KW-0472">Membrane</keyword>
<feature type="domain" description="Low molecular weight protein antigen 6 PH" evidence="2">
    <location>
        <begin position="69"/>
        <end position="97"/>
    </location>
</feature>
<proteinExistence type="predicted"/>
<reference evidence="3 4" key="1">
    <citation type="submission" date="2013-07" db="EMBL/GenBank/DDBJ databases">
        <authorList>
            <consortium name="DOE Joint Genome Institute"/>
            <person name="Eisen J."/>
            <person name="Huntemann M."/>
            <person name="Han J."/>
            <person name="Chen A."/>
            <person name="Kyrpides N."/>
            <person name="Mavromatis K."/>
            <person name="Markowitz V."/>
            <person name="Palaniappan K."/>
            <person name="Ivanova N."/>
            <person name="Schaumberg A."/>
            <person name="Pati A."/>
            <person name="Liolios K."/>
            <person name="Nordberg H.P."/>
            <person name="Cantor M.N."/>
            <person name="Hua S.X."/>
            <person name="Woyke T."/>
        </authorList>
    </citation>
    <scope>NUCLEOTIDE SEQUENCE [LARGE SCALE GENOMIC DNA]</scope>
    <source>
        <strain evidence="3 4">DSM 44712</strain>
    </source>
</reference>
<sequence length="157" mass="17164">MQGQRTLRGWMYVLVTLACYLAFCLVGLLMVLPVDYGGGEASIGLTGQILGACILVVFAGPLIRTPFLRVVLSDEGIVVHNPVRTRRYTWGQIARCEVGEIGGNLVPLVAPILTLADSDESFGIRFLESFWLFRKPEQTRAGRLAATIEARRLSAIG</sequence>
<feature type="transmembrane region" description="Helical" evidence="1">
    <location>
        <begin position="12"/>
        <end position="31"/>
    </location>
</feature>
<accession>A0A011AE25</accession>
<keyword evidence="1" id="KW-1133">Transmembrane helix</keyword>
<keyword evidence="4" id="KW-1185">Reference proteome</keyword>